<sequence length="79" mass="9075">FPKTECECKTNAKQFEDRWNFPNVLGAVDGKHIKVVPPPDSGSYFYNYKEYNNMVLMAIANANYEFVMVDFGINDRNSA</sequence>
<dbReference type="GeneID" id="20217285"/>
<reference evidence="1 3" key="2">
    <citation type="journal article" date="2013" name="Nature">
        <title>Insights into bilaterian evolution from three spiralian genomes.</title>
        <authorList>
            <person name="Simakov O."/>
            <person name="Marletaz F."/>
            <person name="Cho S.J."/>
            <person name="Edsinger-Gonzales E."/>
            <person name="Havlak P."/>
            <person name="Hellsten U."/>
            <person name="Kuo D.H."/>
            <person name="Larsson T."/>
            <person name="Lv J."/>
            <person name="Arendt D."/>
            <person name="Savage R."/>
            <person name="Osoegawa K."/>
            <person name="de Jong P."/>
            <person name="Grimwood J."/>
            <person name="Chapman J.A."/>
            <person name="Shapiro H."/>
            <person name="Aerts A."/>
            <person name="Otillar R.P."/>
            <person name="Terry A.Y."/>
            <person name="Boore J.L."/>
            <person name="Grigoriev I.V."/>
            <person name="Lindberg D.R."/>
            <person name="Seaver E.C."/>
            <person name="Weisblat D.A."/>
            <person name="Putnam N.H."/>
            <person name="Rokhsar D.S."/>
        </authorList>
    </citation>
    <scope>NUCLEOTIDE SEQUENCE</scope>
</reference>
<reference evidence="3" key="1">
    <citation type="submission" date="2012-12" db="EMBL/GenBank/DDBJ databases">
        <authorList>
            <person name="Hellsten U."/>
            <person name="Grimwood J."/>
            <person name="Chapman J.A."/>
            <person name="Shapiro H."/>
            <person name="Aerts A."/>
            <person name="Otillar R.P."/>
            <person name="Terry A.Y."/>
            <person name="Boore J.L."/>
            <person name="Simakov O."/>
            <person name="Marletaz F."/>
            <person name="Cho S.-J."/>
            <person name="Edsinger-Gonzales E."/>
            <person name="Havlak P."/>
            <person name="Kuo D.-H."/>
            <person name="Larsson T."/>
            <person name="Lv J."/>
            <person name="Arendt D."/>
            <person name="Savage R."/>
            <person name="Osoegawa K."/>
            <person name="de Jong P."/>
            <person name="Lindberg D.R."/>
            <person name="Seaver E.C."/>
            <person name="Weisblat D.A."/>
            <person name="Putnam N.H."/>
            <person name="Grigoriev I.V."/>
            <person name="Rokhsar D.S."/>
        </authorList>
    </citation>
    <scope>NUCLEOTIDE SEQUENCE</scope>
</reference>
<evidence type="ECO:0008006" key="4">
    <source>
        <dbReference type="Google" id="ProtNLM"/>
    </source>
</evidence>
<evidence type="ECO:0000313" key="1">
    <source>
        <dbReference type="EMBL" id="ESO10488.1"/>
    </source>
</evidence>
<accession>T1G888</accession>
<dbReference type="Proteomes" id="UP000015101">
    <property type="component" value="Unassembled WGS sequence"/>
</dbReference>
<organism evidence="2 3">
    <name type="scientific">Helobdella robusta</name>
    <name type="common">Californian leech</name>
    <dbReference type="NCBI Taxonomy" id="6412"/>
    <lineage>
        <taxon>Eukaryota</taxon>
        <taxon>Metazoa</taxon>
        <taxon>Spiralia</taxon>
        <taxon>Lophotrochozoa</taxon>
        <taxon>Annelida</taxon>
        <taxon>Clitellata</taxon>
        <taxon>Hirudinea</taxon>
        <taxon>Rhynchobdellida</taxon>
        <taxon>Glossiphoniidae</taxon>
        <taxon>Helobdella</taxon>
    </lineage>
</organism>
<name>T1G888_HELRO</name>
<keyword evidence="3" id="KW-1185">Reference proteome</keyword>
<reference evidence="2" key="3">
    <citation type="submission" date="2015-06" db="UniProtKB">
        <authorList>
            <consortium name="EnsemblMetazoa"/>
        </authorList>
    </citation>
    <scope>IDENTIFICATION</scope>
</reference>
<dbReference type="InParanoid" id="T1G888"/>
<dbReference type="EnsemblMetazoa" id="HelroT91781">
    <property type="protein sequence ID" value="HelroP91781"/>
    <property type="gene ID" value="HelroG91781"/>
</dbReference>
<dbReference type="OMA" id="KTECECK"/>
<dbReference type="CTD" id="20217285"/>
<dbReference type="EMBL" id="KB095865">
    <property type="protein sequence ID" value="ESO10488.1"/>
    <property type="molecule type" value="Genomic_DNA"/>
</dbReference>
<dbReference type="HOGENOM" id="CLU_170594_0_0_1"/>
<evidence type="ECO:0000313" key="2">
    <source>
        <dbReference type="EnsemblMetazoa" id="HelroP91781"/>
    </source>
</evidence>
<gene>
    <name evidence="2" type="primary">20217285</name>
    <name evidence="1" type="ORF">HELRODRAFT_91781</name>
</gene>
<proteinExistence type="predicted"/>
<dbReference type="AlphaFoldDB" id="T1G888"/>
<evidence type="ECO:0000313" key="3">
    <source>
        <dbReference type="Proteomes" id="UP000015101"/>
    </source>
</evidence>
<protein>
    <recommendedName>
        <fullName evidence="4">DDE Tnp4 domain-containing protein</fullName>
    </recommendedName>
</protein>
<dbReference type="OrthoDB" id="6145236at2759"/>
<dbReference type="KEGG" id="hro:HELRODRAFT_91781"/>
<dbReference type="RefSeq" id="XP_009011426.1">
    <property type="nucleotide sequence ID" value="XM_009013178.1"/>
</dbReference>
<dbReference type="EMBL" id="AMQM01008873">
    <property type="status" value="NOT_ANNOTATED_CDS"/>
    <property type="molecule type" value="Genomic_DNA"/>
</dbReference>